<proteinExistence type="predicted"/>
<evidence type="ECO:0000313" key="2">
    <source>
        <dbReference type="EMBL" id="KAG7090487.1"/>
    </source>
</evidence>
<gene>
    <name evidence="2" type="ORF">E1B28_009601</name>
</gene>
<keyword evidence="3" id="KW-1185">Reference proteome</keyword>
<evidence type="ECO:0000313" key="3">
    <source>
        <dbReference type="Proteomes" id="UP001049176"/>
    </source>
</evidence>
<evidence type="ECO:0000256" key="1">
    <source>
        <dbReference type="SAM" id="MobiDB-lite"/>
    </source>
</evidence>
<feature type="compositionally biased region" description="Polar residues" evidence="1">
    <location>
        <begin position="32"/>
        <end position="42"/>
    </location>
</feature>
<dbReference type="EMBL" id="CM032186">
    <property type="protein sequence ID" value="KAG7090487.1"/>
    <property type="molecule type" value="Genomic_DNA"/>
</dbReference>
<feature type="compositionally biased region" description="Basic and acidic residues" evidence="1">
    <location>
        <begin position="55"/>
        <end position="69"/>
    </location>
</feature>
<feature type="region of interest" description="Disordered" evidence="1">
    <location>
        <begin position="1"/>
        <end position="83"/>
    </location>
</feature>
<dbReference type="Proteomes" id="UP001049176">
    <property type="component" value="Chromosome 6"/>
</dbReference>
<dbReference type="RefSeq" id="XP_043006957.1">
    <property type="nucleotide sequence ID" value="XM_043154502.1"/>
</dbReference>
<dbReference type="KEGG" id="more:E1B28_009601"/>
<protein>
    <submittedName>
        <fullName evidence="2">Uncharacterized protein</fullName>
    </submittedName>
</protein>
<dbReference type="GeneID" id="66078677"/>
<dbReference type="AlphaFoldDB" id="A0A9P7RW37"/>
<comment type="caution">
    <text evidence="2">The sequence shown here is derived from an EMBL/GenBank/DDBJ whole genome shotgun (WGS) entry which is preliminary data.</text>
</comment>
<sequence length="162" mass="18091">MHSGCIEVDSQSPGFDIGTNRRRRNNTRDKFSSLSRQSNSLFLATKSPCPRNSARARDATADGTKDNRIIDGYSTSESNDNYPKPIGASRSIEQSLLSHTVQLYTPGRRFSIKSNPFHPQFQFPCPLSLLNHYLFFLHPLYPPSRVSKFAASSSCNLSIPPP</sequence>
<reference evidence="2" key="1">
    <citation type="journal article" date="2021" name="Genome Biol. Evol.">
        <title>The assembled and annotated genome of the fairy-ring fungus Marasmius oreades.</title>
        <authorList>
            <person name="Hiltunen M."/>
            <person name="Ament-Velasquez S.L."/>
            <person name="Johannesson H."/>
        </authorList>
    </citation>
    <scope>NUCLEOTIDE SEQUENCE</scope>
    <source>
        <strain evidence="2">03SP1</strain>
    </source>
</reference>
<name>A0A9P7RW37_9AGAR</name>
<accession>A0A9P7RW37</accession>
<organism evidence="2 3">
    <name type="scientific">Marasmius oreades</name>
    <name type="common">fairy-ring Marasmius</name>
    <dbReference type="NCBI Taxonomy" id="181124"/>
    <lineage>
        <taxon>Eukaryota</taxon>
        <taxon>Fungi</taxon>
        <taxon>Dikarya</taxon>
        <taxon>Basidiomycota</taxon>
        <taxon>Agaricomycotina</taxon>
        <taxon>Agaricomycetes</taxon>
        <taxon>Agaricomycetidae</taxon>
        <taxon>Agaricales</taxon>
        <taxon>Marasmiineae</taxon>
        <taxon>Marasmiaceae</taxon>
        <taxon>Marasmius</taxon>
    </lineage>
</organism>